<dbReference type="EMBL" id="VFYP01000008">
    <property type="protein sequence ID" value="TPP04285.1"/>
    <property type="molecule type" value="Genomic_DNA"/>
</dbReference>
<gene>
    <name evidence="3" type="ORF">FJQ55_22670</name>
</gene>
<dbReference type="InterPro" id="IPR001584">
    <property type="entry name" value="Integrase_cat-core"/>
</dbReference>
<dbReference type="PANTHER" id="PTHR47515:SF1">
    <property type="entry name" value="BLR2054 PROTEIN"/>
    <property type="match status" value="1"/>
</dbReference>
<sequence length="166" mass="18760">MVPHTSLSSARLARELGGLIAKRGKPRTIVSNNGTEMASMAIHKWCQETKVEWHYIAPGKPTQNSFVESFKGSGSHQKQIKLVAGRHHPSKFAMKLAMEKRHETRLKTQYYPENWKEVGSDVWTSPMNKPILSPVQWPDRSPDADVGTEFCPRRRESSAVADDDSF</sequence>
<dbReference type="PANTHER" id="PTHR47515">
    <property type="entry name" value="LOW CALCIUM RESPONSE LOCUS PROTEIN T"/>
    <property type="match status" value="1"/>
</dbReference>
<comment type="caution">
    <text evidence="3">The sequence shown here is derived from an EMBL/GenBank/DDBJ whole genome shotgun (WGS) entry which is preliminary data.</text>
</comment>
<evidence type="ECO:0000256" key="1">
    <source>
        <dbReference type="SAM" id="MobiDB-lite"/>
    </source>
</evidence>
<reference evidence="3 4" key="1">
    <citation type="submission" date="2019-06" db="EMBL/GenBank/DDBJ databases">
        <title>Rhizobium sp. CL12 isolated from roots of soybean.</title>
        <authorList>
            <person name="Wang C."/>
        </authorList>
    </citation>
    <scope>NUCLEOTIDE SEQUENCE [LARGE SCALE GENOMIC DNA]</scope>
    <source>
        <strain evidence="3 4">CL12</strain>
    </source>
</reference>
<dbReference type="SUPFAM" id="SSF53098">
    <property type="entry name" value="Ribonuclease H-like"/>
    <property type="match status" value="1"/>
</dbReference>
<name>A0A504U1L2_9HYPH</name>
<feature type="region of interest" description="Disordered" evidence="1">
    <location>
        <begin position="132"/>
        <end position="166"/>
    </location>
</feature>
<evidence type="ECO:0000313" key="3">
    <source>
        <dbReference type="EMBL" id="TPP04285.1"/>
    </source>
</evidence>
<evidence type="ECO:0000259" key="2">
    <source>
        <dbReference type="Pfam" id="PF13683"/>
    </source>
</evidence>
<proteinExistence type="predicted"/>
<feature type="domain" description="Integrase catalytic" evidence="2">
    <location>
        <begin position="50"/>
        <end position="73"/>
    </location>
</feature>
<protein>
    <submittedName>
        <fullName evidence="3">Transposase family protein</fullName>
    </submittedName>
</protein>
<dbReference type="AlphaFoldDB" id="A0A504U1L2"/>
<dbReference type="InterPro" id="IPR012337">
    <property type="entry name" value="RNaseH-like_sf"/>
</dbReference>
<dbReference type="GO" id="GO:0003676">
    <property type="term" value="F:nucleic acid binding"/>
    <property type="evidence" value="ECO:0007669"/>
    <property type="project" value="InterPro"/>
</dbReference>
<dbReference type="Proteomes" id="UP000316429">
    <property type="component" value="Unassembled WGS sequence"/>
</dbReference>
<accession>A0A504U1L2</accession>
<dbReference type="GO" id="GO:0015074">
    <property type="term" value="P:DNA integration"/>
    <property type="evidence" value="ECO:0007669"/>
    <property type="project" value="InterPro"/>
</dbReference>
<dbReference type="Pfam" id="PF13683">
    <property type="entry name" value="rve_3"/>
    <property type="match status" value="1"/>
</dbReference>
<dbReference type="InterPro" id="IPR036397">
    <property type="entry name" value="RNaseH_sf"/>
</dbReference>
<evidence type="ECO:0000313" key="4">
    <source>
        <dbReference type="Proteomes" id="UP000316429"/>
    </source>
</evidence>
<dbReference type="Gene3D" id="3.30.420.10">
    <property type="entry name" value="Ribonuclease H-like superfamily/Ribonuclease H"/>
    <property type="match status" value="1"/>
</dbReference>
<keyword evidence="4" id="KW-1185">Reference proteome</keyword>
<organism evidence="3 4">
    <name type="scientific">Rhizobium glycinendophyticum</name>
    <dbReference type="NCBI Taxonomy" id="2589807"/>
    <lineage>
        <taxon>Bacteria</taxon>
        <taxon>Pseudomonadati</taxon>
        <taxon>Pseudomonadota</taxon>
        <taxon>Alphaproteobacteria</taxon>
        <taxon>Hyphomicrobiales</taxon>
        <taxon>Rhizobiaceae</taxon>
        <taxon>Rhizobium/Agrobacterium group</taxon>
        <taxon>Rhizobium</taxon>
    </lineage>
</organism>